<evidence type="ECO:0000313" key="14">
    <source>
        <dbReference type="WBParaSite" id="Pan_g4977.t1"/>
    </source>
</evidence>
<dbReference type="Pfam" id="PF00169">
    <property type="entry name" value="PH"/>
    <property type="match status" value="1"/>
</dbReference>
<evidence type="ECO:0000259" key="12">
    <source>
        <dbReference type="PROSITE" id="PS51285"/>
    </source>
</evidence>
<dbReference type="PROSITE" id="PS00107">
    <property type="entry name" value="PROTEIN_KINASE_ATP"/>
    <property type="match status" value="1"/>
</dbReference>
<evidence type="ECO:0000259" key="11">
    <source>
        <dbReference type="PROSITE" id="PS50011"/>
    </source>
</evidence>
<dbReference type="AlphaFoldDB" id="A0A7E4ZZL3"/>
<keyword evidence="5 8" id="KW-0547">Nucleotide-binding</keyword>
<comment type="similarity">
    <text evidence="1">Belongs to the protein kinase superfamily. AGC Ser/Thr protein kinase family. RAC subfamily.</text>
</comment>
<keyword evidence="3" id="KW-0597">Phosphoprotein</keyword>
<dbReference type="SMART" id="SM00133">
    <property type="entry name" value="S_TK_X"/>
    <property type="match status" value="1"/>
</dbReference>
<dbReference type="Proteomes" id="UP000492821">
    <property type="component" value="Unassembled WGS sequence"/>
</dbReference>
<dbReference type="Gene3D" id="1.10.510.10">
    <property type="entry name" value="Transferase(Phosphotransferase) domain 1"/>
    <property type="match status" value="1"/>
</dbReference>
<keyword evidence="2 9" id="KW-0723">Serine/threonine-protein kinase</keyword>
<feature type="domain" description="AGC-kinase C-terminal" evidence="12">
    <location>
        <begin position="393"/>
        <end position="471"/>
    </location>
</feature>
<sequence length="486" mass="55956">MASDLNPIISNVQPTRHASDIVHQGYLCKRYFKFFWKRYYILFSDGTLLSFKKLPADGDYSNSHKVINVKEAKFMTIEHPRPNMFLIEGHHINDTEQMFLAETKEQRDDWYNSLMATGLPESTNKITITDFHLLKMLGVGSFGKIVLGRDVTSKKLYAIKILKKKRIVRSKQVLHTLAESRVPFMYQHPFLIRMYYSFETRKHIFFVLDYCIGGDLHHHLYTMNDGAEDMGFELEWARFYAAEIACGLGYLHANNIIYRDLKLENVLLDREGHIKIADFGLSKEGVDNEHRTQSICGTPECLAPEVVDGLAYACAVDWWGFGIVVYEMIYGKPPFVGRESPELYDAIRFNDPKLPNGDKDTLDLLENLLEKDPAERLGSATGVEGVQAHPFFNTINWDALLRREVTPPIIPEVENEEDTKYFDSNVTRKPIKLPSRRHFPGLHAIFGNDAKLQRKFVEYVFHDKRIDDVGGVIEEHVEEGEPMEPS</sequence>
<reference evidence="14" key="2">
    <citation type="submission" date="2020-10" db="UniProtKB">
        <authorList>
            <consortium name="WormBaseParasite"/>
        </authorList>
    </citation>
    <scope>IDENTIFICATION</scope>
</reference>
<dbReference type="InterPro" id="IPR000719">
    <property type="entry name" value="Prot_kinase_dom"/>
</dbReference>
<dbReference type="SUPFAM" id="SSF50729">
    <property type="entry name" value="PH domain-like"/>
    <property type="match status" value="1"/>
</dbReference>
<evidence type="ECO:0000259" key="10">
    <source>
        <dbReference type="PROSITE" id="PS50003"/>
    </source>
</evidence>
<evidence type="ECO:0000256" key="6">
    <source>
        <dbReference type="ARBA" id="ARBA00022777"/>
    </source>
</evidence>
<feature type="domain" description="PH" evidence="10">
    <location>
        <begin position="20"/>
        <end position="119"/>
    </location>
</feature>
<dbReference type="Gene3D" id="3.30.200.20">
    <property type="entry name" value="Phosphorylase Kinase, domain 1"/>
    <property type="match status" value="1"/>
</dbReference>
<feature type="binding site" evidence="8">
    <location>
        <position position="160"/>
    </location>
    <ligand>
        <name>ATP</name>
        <dbReference type="ChEBI" id="CHEBI:30616"/>
    </ligand>
</feature>
<evidence type="ECO:0000313" key="13">
    <source>
        <dbReference type="Proteomes" id="UP000492821"/>
    </source>
</evidence>
<keyword evidence="4" id="KW-0808">Transferase</keyword>
<dbReference type="PROSITE" id="PS50011">
    <property type="entry name" value="PROTEIN_KINASE_DOM"/>
    <property type="match status" value="1"/>
</dbReference>
<dbReference type="InterPro" id="IPR011993">
    <property type="entry name" value="PH-like_dom_sf"/>
</dbReference>
<dbReference type="InterPro" id="IPR008271">
    <property type="entry name" value="Ser/Thr_kinase_AS"/>
</dbReference>
<keyword evidence="6" id="KW-0418">Kinase</keyword>
<dbReference type="SUPFAM" id="SSF56112">
    <property type="entry name" value="Protein kinase-like (PK-like)"/>
    <property type="match status" value="1"/>
</dbReference>
<dbReference type="InterPro" id="IPR011009">
    <property type="entry name" value="Kinase-like_dom_sf"/>
</dbReference>
<dbReference type="PROSITE" id="PS00108">
    <property type="entry name" value="PROTEIN_KINASE_ST"/>
    <property type="match status" value="1"/>
</dbReference>
<evidence type="ECO:0000256" key="3">
    <source>
        <dbReference type="ARBA" id="ARBA00022553"/>
    </source>
</evidence>
<evidence type="ECO:0000256" key="7">
    <source>
        <dbReference type="ARBA" id="ARBA00022840"/>
    </source>
</evidence>
<name>A0A7E4ZZL3_PANRE</name>
<evidence type="ECO:0000256" key="8">
    <source>
        <dbReference type="PROSITE-ProRule" id="PRU10141"/>
    </source>
</evidence>
<proteinExistence type="inferred from homology"/>
<accession>A0A7E4ZZL3</accession>
<keyword evidence="13" id="KW-1185">Reference proteome</keyword>
<evidence type="ECO:0000256" key="4">
    <source>
        <dbReference type="ARBA" id="ARBA00022679"/>
    </source>
</evidence>
<dbReference type="InterPro" id="IPR017441">
    <property type="entry name" value="Protein_kinase_ATP_BS"/>
</dbReference>
<dbReference type="PROSITE" id="PS51285">
    <property type="entry name" value="AGC_KINASE_CTER"/>
    <property type="match status" value="1"/>
</dbReference>
<evidence type="ECO:0000256" key="5">
    <source>
        <dbReference type="ARBA" id="ARBA00022741"/>
    </source>
</evidence>
<dbReference type="GO" id="GO:0004674">
    <property type="term" value="F:protein serine/threonine kinase activity"/>
    <property type="evidence" value="ECO:0007669"/>
    <property type="project" value="UniProtKB-KW"/>
</dbReference>
<reference evidence="13" key="1">
    <citation type="journal article" date="2013" name="Genetics">
        <title>The draft genome and transcriptome of Panagrellus redivivus are shaped by the harsh demands of a free-living lifestyle.</title>
        <authorList>
            <person name="Srinivasan J."/>
            <person name="Dillman A.R."/>
            <person name="Macchietto M.G."/>
            <person name="Heikkinen L."/>
            <person name="Lakso M."/>
            <person name="Fracchia K.M."/>
            <person name="Antoshechkin I."/>
            <person name="Mortazavi A."/>
            <person name="Wong G."/>
            <person name="Sternberg P.W."/>
        </authorList>
    </citation>
    <scope>NUCLEOTIDE SEQUENCE [LARGE SCALE GENOMIC DNA]</scope>
    <source>
        <strain evidence="13">MT8872</strain>
    </source>
</reference>
<dbReference type="Gene3D" id="2.30.29.30">
    <property type="entry name" value="Pleckstrin-homology domain (PH domain)/Phosphotyrosine-binding domain (PTB)"/>
    <property type="match status" value="1"/>
</dbReference>
<evidence type="ECO:0000256" key="1">
    <source>
        <dbReference type="ARBA" id="ARBA00006935"/>
    </source>
</evidence>
<evidence type="ECO:0000256" key="9">
    <source>
        <dbReference type="RuleBase" id="RU000304"/>
    </source>
</evidence>
<dbReference type="SMART" id="SM00233">
    <property type="entry name" value="PH"/>
    <property type="match status" value="1"/>
</dbReference>
<dbReference type="FunFam" id="1.10.510.10:FF:000008">
    <property type="entry name" value="Non-specific serine/threonine protein kinase"/>
    <property type="match status" value="1"/>
</dbReference>
<evidence type="ECO:0000256" key="2">
    <source>
        <dbReference type="ARBA" id="ARBA00022527"/>
    </source>
</evidence>
<dbReference type="PROSITE" id="PS50003">
    <property type="entry name" value="PH_DOMAIN"/>
    <property type="match status" value="1"/>
</dbReference>
<dbReference type="WBParaSite" id="Pan_g4977.t1">
    <property type="protein sequence ID" value="Pan_g4977.t1"/>
    <property type="gene ID" value="Pan_g4977"/>
</dbReference>
<feature type="domain" description="Protein kinase" evidence="11">
    <location>
        <begin position="131"/>
        <end position="392"/>
    </location>
</feature>
<dbReference type="InterPro" id="IPR000961">
    <property type="entry name" value="AGC-kinase_C"/>
</dbReference>
<dbReference type="GO" id="GO:0005524">
    <property type="term" value="F:ATP binding"/>
    <property type="evidence" value="ECO:0007669"/>
    <property type="project" value="UniProtKB-UniRule"/>
</dbReference>
<protein>
    <submittedName>
        <fullName evidence="14">Non-specific serine/threonine protein kinase</fullName>
    </submittedName>
</protein>
<dbReference type="PANTHER" id="PTHR24351">
    <property type="entry name" value="RIBOSOMAL PROTEIN S6 KINASE"/>
    <property type="match status" value="1"/>
</dbReference>
<keyword evidence="7 8" id="KW-0067">ATP-binding</keyword>
<dbReference type="InterPro" id="IPR001849">
    <property type="entry name" value="PH_domain"/>
</dbReference>
<dbReference type="Pfam" id="PF00069">
    <property type="entry name" value="Pkinase"/>
    <property type="match status" value="1"/>
</dbReference>
<dbReference type="SMART" id="SM00220">
    <property type="entry name" value="S_TKc"/>
    <property type="match status" value="1"/>
</dbReference>
<organism evidence="13 14">
    <name type="scientific">Panagrellus redivivus</name>
    <name type="common">Microworm</name>
    <dbReference type="NCBI Taxonomy" id="6233"/>
    <lineage>
        <taxon>Eukaryota</taxon>
        <taxon>Metazoa</taxon>
        <taxon>Ecdysozoa</taxon>
        <taxon>Nematoda</taxon>
        <taxon>Chromadorea</taxon>
        <taxon>Rhabditida</taxon>
        <taxon>Tylenchina</taxon>
        <taxon>Panagrolaimomorpha</taxon>
        <taxon>Panagrolaimoidea</taxon>
        <taxon>Panagrolaimidae</taxon>
        <taxon>Panagrellus</taxon>
    </lineage>
</organism>
<dbReference type="FunFam" id="3.30.200.20:FF:000042">
    <property type="entry name" value="Aurora kinase A"/>
    <property type="match status" value="1"/>
</dbReference>